<evidence type="ECO:0000256" key="1">
    <source>
        <dbReference type="SAM" id="MobiDB-lite"/>
    </source>
</evidence>
<evidence type="ECO:0000259" key="2">
    <source>
        <dbReference type="Pfam" id="PF12902"/>
    </source>
</evidence>
<accession>A0A1H7UZ30</accession>
<organism evidence="3 4">
    <name type="scientific">Chitinophaga rupis</name>
    <dbReference type="NCBI Taxonomy" id="573321"/>
    <lineage>
        <taxon>Bacteria</taxon>
        <taxon>Pseudomonadati</taxon>
        <taxon>Bacteroidota</taxon>
        <taxon>Chitinophagia</taxon>
        <taxon>Chitinophagales</taxon>
        <taxon>Chitinophagaceae</taxon>
        <taxon>Chitinophaga</taxon>
    </lineage>
</organism>
<dbReference type="AlphaFoldDB" id="A0A1H7UZ30"/>
<name>A0A1H7UZ30_9BACT</name>
<evidence type="ECO:0000313" key="3">
    <source>
        <dbReference type="EMBL" id="SEM01925.1"/>
    </source>
</evidence>
<reference evidence="3 4" key="1">
    <citation type="submission" date="2016-10" db="EMBL/GenBank/DDBJ databases">
        <authorList>
            <person name="de Groot N.N."/>
        </authorList>
    </citation>
    <scope>NUCLEOTIDE SEQUENCE [LARGE SCALE GENOMIC DNA]</scope>
    <source>
        <strain evidence="3 4">DSM 21039</strain>
    </source>
</reference>
<dbReference type="STRING" id="573321.SAMN04488505_103149"/>
<gene>
    <name evidence="3" type="ORF">SAMN04488505_103149</name>
</gene>
<evidence type="ECO:0000313" key="4">
    <source>
        <dbReference type="Proteomes" id="UP000198984"/>
    </source>
</evidence>
<dbReference type="Proteomes" id="UP000198984">
    <property type="component" value="Unassembled WGS sequence"/>
</dbReference>
<proteinExistence type="predicted"/>
<protein>
    <submittedName>
        <fullName evidence="3">Ferritin-like</fullName>
    </submittedName>
</protein>
<dbReference type="OrthoDB" id="726375at2"/>
<keyword evidence="4" id="KW-1185">Reference proteome</keyword>
<feature type="region of interest" description="Disordered" evidence="1">
    <location>
        <begin position="318"/>
        <end position="348"/>
    </location>
</feature>
<dbReference type="InterPro" id="IPR026820">
    <property type="entry name" value="VioB/RebD_dom"/>
</dbReference>
<dbReference type="Pfam" id="PF12902">
    <property type="entry name" value="Ferritin-like"/>
    <property type="match status" value="1"/>
</dbReference>
<dbReference type="InterPro" id="IPR012347">
    <property type="entry name" value="Ferritin-like"/>
</dbReference>
<sequence>MQRNYERYLGPVFKRAEINNLKAARIKAAADNGNLKGIKTVNYAATALQETAINEDEFLPVPPEFNGKDYVSFLLCIDAEIEHGLMLQYLYAAYSLGGPQVPPEFQDKVRSWQEVILGIAKEEMGHFVSVQNVLKLIGAPLHFERQDYPWDTPFYPFPFKLERLTLDSLAKYVYAEAPQKWLDEGSELAEEIKARVQLQTPHPNTVGALFEVLLKYINDPAIIPDEAFQAETYPLQAKFDEWGRGYAGGQRGNAMHGSPKGSPDVLVMPLASRDDAYNALAEIAEQGEATNQESPQPSHFRRFLDVYTDMRDTIKDENRWYPSRNVATNPEIQSGTNDPDASPSEGQVADEDIEHITNPEAVNWAHLLNIRYRMLLNFLTHSFLLDSGANNVGAISPRGMIINSTFGEMYNLRSISSVLVQLPLTRQDTGKFAGPPFLTPYTLTLPMGEHNRWRAHKDLIQASAAVIATLLSTTKEHHHRYLYSLLEADQQLLQLINELTEATVCH</sequence>
<dbReference type="RefSeq" id="WP_089912425.1">
    <property type="nucleotide sequence ID" value="NZ_FOBB01000003.1"/>
</dbReference>
<dbReference type="Gene3D" id="1.20.1260.10">
    <property type="match status" value="1"/>
</dbReference>
<feature type="compositionally biased region" description="Polar residues" evidence="1">
    <location>
        <begin position="325"/>
        <end position="339"/>
    </location>
</feature>
<feature type="domain" description="Iminophenyl-pyruvate dimer synthase" evidence="2">
    <location>
        <begin position="79"/>
        <end position="307"/>
    </location>
</feature>
<dbReference type="EMBL" id="FOBB01000003">
    <property type="protein sequence ID" value="SEM01925.1"/>
    <property type="molecule type" value="Genomic_DNA"/>
</dbReference>